<organism evidence="2 3">
    <name type="scientific">Nocardia ignorata</name>
    <dbReference type="NCBI Taxonomy" id="145285"/>
    <lineage>
        <taxon>Bacteria</taxon>
        <taxon>Bacillati</taxon>
        <taxon>Actinomycetota</taxon>
        <taxon>Actinomycetes</taxon>
        <taxon>Mycobacteriales</taxon>
        <taxon>Nocardiaceae</taxon>
        <taxon>Nocardia</taxon>
    </lineage>
</organism>
<evidence type="ECO:0000256" key="1">
    <source>
        <dbReference type="SAM" id="MobiDB-lite"/>
    </source>
</evidence>
<proteinExistence type="predicted"/>
<evidence type="ECO:0000313" key="2">
    <source>
        <dbReference type="EMBL" id="TDP38526.1"/>
    </source>
</evidence>
<feature type="region of interest" description="Disordered" evidence="1">
    <location>
        <begin position="103"/>
        <end position="122"/>
    </location>
</feature>
<dbReference type="AlphaFoldDB" id="A0A4R6PL42"/>
<gene>
    <name evidence="2" type="ORF">DFR75_103183</name>
</gene>
<feature type="compositionally biased region" description="Acidic residues" evidence="1">
    <location>
        <begin position="105"/>
        <end position="122"/>
    </location>
</feature>
<keyword evidence="3" id="KW-1185">Reference proteome</keyword>
<dbReference type="Proteomes" id="UP000295087">
    <property type="component" value="Unassembled WGS sequence"/>
</dbReference>
<protein>
    <submittedName>
        <fullName evidence="2">Uncharacterized protein</fullName>
    </submittedName>
</protein>
<sequence>MYPPLAVVANHDRFYVNFSSVPPGQSRWQIEEIDFTSEDEARAWAAEEVSSSARVSGSAWDFRAELWLIPAGVHLDKNDETERVQALAHATWDHLAKAVVWTDGVPDDWDNDDETDEPETGR</sequence>
<dbReference type="EMBL" id="SNXK01000003">
    <property type="protein sequence ID" value="TDP38526.1"/>
    <property type="molecule type" value="Genomic_DNA"/>
</dbReference>
<accession>A0A4R6PL42</accession>
<reference evidence="2 3" key="1">
    <citation type="submission" date="2019-03" db="EMBL/GenBank/DDBJ databases">
        <title>Genomic Encyclopedia of Type Strains, Phase IV (KMG-IV): sequencing the most valuable type-strain genomes for metagenomic binning, comparative biology and taxonomic classification.</title>
        <authorList>
            <person name="Goeker M."/>
        </authorList>
    </citation>
    <scope>NUCLEOTIDE SEQUENCE [LARGE SCALE GENOMIC DNA]</scope>
    <source>
        <strain evidence="2 3">DSM 44496</strain>
    </source>
</reference>
<evidence type="ECO:0000313" key="3">
    <source>
        <dbReference type="Proteomes" id="UP000295087"/>
    </source>
</evidence>
<comment type="caution">
    <text evidence="2">The sequence shown here is derived from an EMBL/GenBank/DDBJ whole genome shotgun (WGS) entry which is preliminary data.</text>
</comment>
<name>A0A4R6PL42_NOCIG</name>